<dbReference type="Proteomes" id="UP001164539">
    <property type="component" value="Chromosome 10"/>
</dbReference>
<name>A0ACC1XEA4_MELAZ</name>
<protein>
    <submittedName>
        <fullName evidence="1">Uncharacterized protein</fullName>
    </submittedName>
</protein>
<keyword evidence="2" id="KW-1185">Reference proteome</keyword>
<organism evidence="1 2">
    <name type="scientific">Melia azedarach</name>
    <name type="common">Chinaberry tree</name>
    <dbReference type="NCBI Taxonomy" id="155640"/>
    <lineage>
        <taxon>Eukaryota</taxon>
        <taxon>Viridiplantae</taxon>
        <taxon>Streptophyta</taxon>
        <taxon>Embryophyta</taxon>
        <taxon>Tracheophyta</taxon>
        <taxon>Spermatophyta</taxon>
        <taxon>Magnoliopsida</taxon>
        <taxon>eudicotyledons</taxon>
        <taxon>Gunneridae</taxon>
        <taxon>Pentapetalae</taxon>
        <taxon>rosids</taxon>
        <taxon>malvids</taxon>
        <taxon>Sapindales</taxon>
        <taxon>Meliaceae</taxon>
        <taxon>Melia</taxon>
    </lineage>
</organism>
<evidence type="ECO:0000313" key="2">
    <source>
        <dbReference type="Proteomes" id="UP001164539"/>
    </source>
</evidence>
<accession>A0ACC1XEA4</accession>
<gene>
    <name evidence="1" type="ORF">OWV82_019245</name>
</gene>
<comment type="caution">
    <text evidence="1">The sequence shown here is derived from an EMBL/GenBank/DDBJ whole genome shotgun (WGS) entry which is preliminary data.</text>
</comment>
<proteinExistence type="predicted"/>
<evidence type="ECO:0000313" key="1">
    <source>
        <dbReference type="EMBL" id="KAJ4709456.1"/>
    </source>
</evidence>
<dbReference type="EMBL" id="CM051403">
    <property type="protein sequence ID" value="KAJ4709456.1"/>
    <property type="molecule type" value="Genomic_DNA"/>
</dbReference>
<reference evidence="1 2" key="1">
    <citation type="journal article" date="2023" name="Science">
        <title>Complex scaffold remodeling in plant triterpene biosynthesis.</title>
        <authorList>
            <person name="De La Pena R."/>
            <person name="Hodgson H."/>
            <person name="Liu J.C."/>
            <person name="Stephenson M.J."/>
            <person name="Martin A.C."/>
            <person name="Owen C."/>
            <person name="Harkess A."/>
            <person name="Leebens-Mack J."/>
            <person name="Jimenez L.E."/>
            <person name="Osbourn A."/>
            <person name="Sattely E.S."/>
        </authorList>
    </citation>
    <scope>NUCLEOTIDE SEQUENCE [LARGE SCALE GENOMIC DNA]</scope>
    <source>
        <strain evidence="2">cv. JPN11</strain>
        <tissue evidence="1">Leaf</tissue>
    </source>
</reference>
<sequence>MAKLKSFSLITTFIFFAIVMMSRSACSEEEDVTGPAADDDYSAPSPEEFDFHNVSNDEAPPSDPANVDFLRDCAEKVTKECSEDLFLYIFQDTPLSKPCCSQLVKMGETCHTALIKNAFTLPIYKGDAAMGIPRSKQLWKKCSAIVAGVESPSPLSSS</sequence>